<dbReference type="AlphaFoldDB" id="A0AAJ8LPI4"/>
<reference evidence="3" key="2">
    <citation type="submission" date="2024-01" db="EMBL/GenBank/DDBJ databases">
        <title>Comparative genomics of Cryptococcus and Kwoniella reveals pathogenesis evolution and contrasting modes of karyotype evolution via chromosome fusion or intercentromeric recombination.</title>
        <authorList>
            <person name="Coelho M.A."/>
            <person name="David-Palma M."/>
            <person name="Shea T."/>
            <person name="Bowers K."/>
            <person name="McGinley-Smith S."/>
            <person name="Mohammad A.W."/>
            <person name="Gnirke A."/>
            <person name="Yurkov A.M."/>
            <person name="Nowrousian M."/>
            <person name="Sun S."/>
            <person name="Cuomo C.A."/>
            <person name="Heitman J."/>
        </authorList>
    </citation>
    <scope>NUCLEOTIDE SEQUENCE</scope>
    <source>
        <strain evidence="3">CBS 12478</strain>
    </source>
</reference>
<dbReference type="Proteomes" id="UP000322225">
    <property type="component" value="Chromosome 11"/>
</dbReference>
<organism evidence="3 4">
    <name type="scientific">Kwoniella shandongensis</name>
    <dbReference type="NCBI Taxonomy" id="1734106"/>
    <lineage>
        <taxon>Eukaryota</taxon>
        <taxon>Fungi</taxon>
        <taxon>Dikarya</taxon>
        <taxon>Basidiomycota</taxon>
        <taxon>Agaricomycotina</taxon>
        <taxon>Tremellomycetes</taxon>
        <taxon>Tremellales</taxon>
        <taxon>Cryptococcaceae</taxon>
        <taxon>Kwoniella</taxon>
    </lineage>
</organism>
<dbReference type="InterPro" id="IPR039251">
    <property type="entry name" value="OXLD1"/>
</dbReference>
<dbReference type="PANTHER" id="PTHR21193:SF3">
    <property type="entry name" value="OXIDOREDUCTASE-LIKE DOMAIN-CONTAINING PROTEIN 1"/>
    <property type="match status" value="1"/>
</dbReference>
<keyword evidence="4" id="KW-1185">Reference proteome</keyword>
<proteinExistence type="predicted"/>
<feature type="region of interest" description="Disordered" evidence="1">
    <location>
        <begin position="216"/>
        <end position="252"/>
    </location>
</feature>
<evidence type="ECO:0000256" key="1">
    <source>
        <dbReference type="SAM" id="MobiDB-lite"/>
    </source>
</evidence>
<feature type="compositionally biased region" description="Polar residues" evidence="1">
    <location>
        <begin position="74"/>
        <end position="93"/>
    </location>
</feature>
<dbReference type="GO" id="GO:0005739">
    <property type="term" value="C:mitochondrion"/>
    <property type="evidence" value="ECO:0007669"/>
    <property type="project" value="TreeGrafter"/>
</dbReference>
<accession>A0AAJ8LPI4</accession>
<evidence type="ECO:0000313" key="3">
    <source>
        <dbReference type="EMBL" id="WWD21667.1"/>
    </source>
</evidence>
<protein>
    <recommendedName>
        <fullName evidence="2">Oxidoreductase-like domain-containing protein</fullName>
    </recommendedName>
</protein>
<feature type="compositionally biased region" description="Polar residues" evidence="1">
    <location>
        <begin position="101"/>
        <end position="129"/>
    </location>
</feature>
<feature type="region of interest" description="Disordered" evidence="1">
    <location>
        <begin position="46"/>
        <end position="154"/>
    </location>
</feature>
<dbReference type="InterPro" id="IPR019180">
    <property type="entry name" value="Oxidoreductase-like_N"/>
</dbReference>
<dbReference type="Pfam" id="PF09791">
    <property type="entry name" value="Oxidored-like"/>
    <property type="match status" value="1"/>
</dbReference>
<name>A0AAJ8LPI4_9TREE</name>
<dbReference type="KEGG" id="ksn:43589059"/>
<dbReference type="GeneID" id="43589059"/>
<reference evidence="3" key="1">
    <citation type="submission" date="2017-08" db="EMBL/GenBank/DDBJ databases">
        <authorList>
            <person name="Cuomo C."/>
            <person name="Billmyre B."/>
            <person name="Heitman J."/>
        </authorList>
    </citation>
    <scope>NUCLEOTIDE SEQUENCE</scope>
    <source>
        <strain evidence="3">CBS 12478</strain>
    </source>
</reference>
<evidence type="ECO:0000259" key="2">
    <source>
        <dbReference type="Pfam" id="PF09791"/>
    </source>
</evidence>
<dbReference type="EMBL" id="CP144061">
    <property type="protein sequence ID" value="WWD21667.1"/>
    <property type="molecule type" value="Genomic_DNA"/>
</dbReference>
<feature type="compositionally biased region" description="Basic and acidic residues" evidence="1">
    <location>
        <begin position="221"/>
        <end position="242"/>
    </location>
</feature>
<dbReference type="RefSeq" id="XP_031860718.2">
    <property type="nucleotide sequence ID" value="XM_032004919.2"/>
</dbReference>
<sequence length="252" mass="27657">MSDVECFKLQTRYPNYEAMVVHSSISRILTRVAFNNHHVPILSFPFARGISSRPPPRKPRNLDMMAPFRPPPSSTQLQDILHQSSPRAASSESGDTKSQDAFETTSTSPAGSSLQDVSESTRKLPTSGTKVVEPVPAMKDVVTSSSSVPQDEGRRKKEMIVMGVAIPPKPVPPGEEECCMSGCINCVYTIYSSELEEYTEAITAAQSALEKGDVPFSEWPEELKKGKGEDVRQREEEKKEVGMDASMSAFLA</sequence>
<feature type="domain" description="Oxidoreductase-like" evidence="2">
    <location>
        <begin position="161"/>
        <end position="206"/>
    </location>
</feature>
<dbReference type="PANTHER" id="PTHR21193">
    <property type="entry name" value="OXIDOREDUCTASE-LIKE DOMAIN-CONTAINING PROTEIN 1"/>
    <property type="match status" value="1"/>
</dbReference>
<gene>
    <name evidence="3" type="ORF">CI109_106153</name>
</gene>
<evidence type="ECO:0000313" key="4">
    <source>
        <dbReference type="Proteomes" id="UP000322225"/>
    </source>
</evidence>